<evidence type="ECO:0000256" key="8">
    <source>
        <dbReference type="PIRSR" id="PIRSR601577-2"/>
    </source>
</evidence>
<reference evidence="10" key="1">
    <citation type="submission" date="2022-06" db="EMBL/GenBank/DDBJ databases">
        <authorList>
            <person name="Berger JAMES D."/>
            <person name="Berger JAMES D."/>
        </authorList>
    </citation>
    <scope>NUCLEOTIDE SEQUENCE [LARGE SCALE GENOMIC DNA]</scope>
</reference>
<evidence type="ECO:0000256" key="1">
    <source>
        <dbReference type="ARBA" id="ARBA00005860"/>
    </source>
</evidence>
<dbReference type="SUPFAM" id="SSF55486">
    <property type="entry name" value="Metalloproteases ('zincins'), catalytic domain"/>
    <property type="match status" value="1"/>
</dbReference>
<keyword evidence="6 8" id="KW-0482">Metalloprotease</keyword>
<evidence type="ECO:0000256" key="4">
    <source>
        <dbReference type="ARBA" id="ARBA00022801"/>
    </source>
</evidence>
<dbReference type="PANTHER" id="PTHR10942">
    <property type="entry name" value="LEISHMANOLYSIN-LIKE PEPTIDASE"/>
    <property type="match status" value="1"/>
</dbReference>
<keyword evidence="3 8" id="KW-0479">Metal-binding</keyword>
<dbReference type="GO" id="GO:0004222">
    <property type="term" value="F:metalloendopeptidase activity"/>
    <property type="evidence" value="ECO:0007669"/>
    <property type="project" value="UniProtKB-UniRule"/>
</dbReference>
<evidence type="ECO:0000256" key="9">
    <source>
        <dbReference type="RuleBase" id="RU366077"/>
    </source>
</evidence>
<reference evidence="11" key="2">
    <citation type="submission" date="2023-11" db="UniProtKB">
        <authorList>
            <consortium name="WormBaseParasite"/>
        </authorList>
    </citation>
    <scope>IDENTIFICATION</scope>
</reference>
<accession>A0AA85KKN3</accession>
<comment type="similarity">
    <text evidence="1 9">Belongs to the peptidase M8 family.</text>
</comment>
<dbReference type="InterPro" id="IPR001577">
    <property type="entry name" value="Peptidase_M8"/>
</dbReference>
<evidence type="ECO:0000256" key="7">
    <source>
        <dbReference type="ARBA" id="ARBA00039717"/>
    </source>
</evidence>
<dbReference type="GO" id="GO:0007155">
    <property type="term" value="P:cell adhesion"/>
    <property type="evidence" value="ECO:0007669"/>
    <property type="project" value="InterPro"/>
</dbReference>
<evidence type="ECO:0000256" key="3">
    <source>
        <dbReference type="ARBA" id="ARBA00022723"/>
    </source>
</evidence>
<proteinExistence type="inferred from homology"/>
<dbReference type="EC" id="3.4.24.-" evidence="9"/>
<dbReference type="Proteomes" id="UP000050795">
    <property type="component" value="Unassembled WGS sequence"/>
</dbReference>
<keyword evidence="2 9" id="KW-0645">Protease</keyword>
<dbReference type="GO" id="GO:0005737">
    <property type="term" value="C:cytoplasm"/>
    <property type="evidence" value="ECO:0007669"/>
    <property type="project" value="TreeGrafter"/>
</dbReference>
<dbReference type="Pfam" id="PF01457">
    <property type="entry name" value="Peptidase_M8"/>
    <property type="match status" value="1"/>
</dbReference>
<protein>
    <recommendedName>
        <fullName evidence="7 9">Leishmanolysin-like peptidase</fullName>
        <ecNumber evidence="9">3.4.24.-</ecNumber>
    </recommendedName>
</protein>
<dbReference type="GO" id="GO:0006508">
    <property type="term" value="P:proteolysis"/>
    <property type="evidence" value="ECO:0007669"/>
    <property type="project" value="UniProtKB-KW"/>
</dbReference>
<comment type="cofactor">
    <cofactor evidence="8 9">
        <name>Zn(2+)</name>
        <dbReference type="ChEBI" id="CHEBI:29105"/>
    </cofactor>
    <text evidence="8 9">Binds 1 zinc ion per subunit.</text>
</comment>
<dbReference type="GO" id="GO:0016020">
    <property type="term" value="C:membrane"/>
    <property type="evidence" value="ECO:0007669"/>
    <property type="project" value="InterPro"/>
</dbReference>
<dbReference type="GO" id="GO:0046872">
    <property type="term" value="F:metal ion binding"/>
    <property type="evidence" value="ECO:0007669"/>
    <property type="project" value="UniProtKB-KW"/>
</dbReference>
<dbReference type="PANTHER" id="PTHR10942:SF0">
    <property type="entry name" value="LEISHMANOLYSIN-LIKE PEPTIDASE"/>
    <property type="match status" value="1"/>
</dbReference>
<evidence type="ECO:0000313" key="10">
    <source>
        <dbReference type="Proteomes" id="UP000050795"/>
    </source>
</evidence>
<organism evidence="10 11">
    <name type="scientific">Trichobilharzia regenti</name>
    <name type="common">Nasal bird schistosome</name>
    <dbReference type="NCBI Taxonomy" id="157069"/>
    <lineage>
        <taxon>Eukaryota</taxon>
        <taxon>Metazoa</taxon>
        <taxon>Spiralia</taxon>
        <taxon>Lophotrochozoa</taxon>
        <taxon>Platyhelminthes</taxon>
        <taxon>Trematoda</taxon>
        <taxon>Digenea</taxon>
        <taxon>Strigeidida</taxon>
        <taxon>Schistosomatoidea</taxon>
        <taxon>Schistosomatidae</taxon>
        <taxon>Trichobilharzia</taxon>
    </lineage>
</organism>
<sequence length="366" mass="41455">MVDSCLITIIIHAINCIFLLHGEYVREFELEHGAFADDYNFSKRQTKDIPLKFTVEYGSSIEYSPYYLQYRQEFLEKAVKFWESALTVRKAAERRITIPRYCEEGVYYTQPETNKIFCAGRCRQDVYCGPAKVPDKYLKDCYVNGTDGKLQLQYPKGDGAPSSGYLLFVEMLNTHHCSRGAGAYAHACILDPETDSNEFIILNLHSENTVKLIPRVWESTQGVFYKNFMALTTPKVLEEARKHFNCSTLDGVDLENEGSPGSTGGHFDGRAYGNELMTGRTMANSLTSKITLAFFQDSGSKSINPYCDTIGVSGCFDRTSYGNCDLTVLPYPLNQSEQYFEGQYYYGGADKFRDKCPTYSVRDSLK</sequence>
<dbReference type="Gene3D" id="3.90.132.10">
    <property type="entry name" value="Leishmanolysin , domain 2"/>
    <property type="match status" value="1"/>
</dbReference>
<keyword evidence="4 9" id="KW-0378">Hydrolase</keyword>
<evidence type="ECO:0000256" key="6">
    <source>
        <dbReference type="ARBA" id="ARBA00023049"/>
    </source>
</evidence>
<name>A0AA85KKN3_TRIRE</name>
<evidence type="ECO:0000313" key="11">
    <source>
        <dbReference type="WBParaSite" id="TREG1_97450.1"/>
    </source>
</evidence>
<keyword evidence="5 8" id="KW-0862">Zinc</keyword>
<dbReference type="WBParaSite" id="TREG1_97450.1">
    <property type="protein sequence ID" value="TREG1_97450.1"/>
    <property type="gene ID" value="TREG1_97450"/>
</dbReference>
<evidence type="ECO:0000256" key="5">
    <source>
        <dbReference type="ARBA" id="ARBA00022833"/>
    </source>
</evidence>
<dbReference type="Gene3D" id="3.10.170.20">
    <property type="match status" value="1"/>
</dbReference>
<feature type="binding site" evidence="8">
    <location>
        <position position="266"/>
    </location>
    <ligand>
        <name>Zn(2+)</name>
        <dbReference type="ChEBI" id="CHEBI:29105"/>
        <note>catalytic</note>
    </ligand>
</feature>
<evidence type="ECO:0000256" key="2">
    <source>
        <dbReference type="ARBA" id="ARBA00022670"/>
    </source>
</evidence>
<dbReference type="AlphaFoldDB" id="A0AA85KKN3"/>
<keyword evidence="10" id="KW-1185">Reference proteome</keyword>